<evidence type="ECO:0000313" key="12">
    <source>
        <dbReference type="EMBL" id="MEE2525562.1"/>
    </source>
</evidence>
<dbReference type="PRINTS" id="PR00813">
    <property type="entry name" value="BCTERIALGSPG"/>
</dbReference>
<dbReference type="NCBIfam" id="TIGR02532">
    <property type="entry name" value="IV_pilin_GFxxxE"/>
    <property type="match status" value="1"/>
</dbReference>
<evidence type="ECO:0000256" key="9">
    <source>
        <dbReference type="ARBA" id="ARBA00023136"/>
    </source>
</evidence>
<name>A0ABU7LNU5_9PROT</name>
<dbReference type="Proteomes" id="UP001354971">
    <property type="component" value="Unassembled WGS sequence"/>
</dbReference>
<sequence length="133" mass="14414">MKNAQSRTVDRRKGFSLTELLVALFILALVATLVAPQFFRFIGQANSQTATSQIESIATQLNFYRLENGDYPSGGEGLSVLVMDGGRGVPDDPWGQPYIYEYLGAGQARVGTYGADGEEGGEGEDADIFRNIQ</sequence>
<evidence type="ECO:0000256" key="4">
    <source>
        <dbReference type="ARBA" id="ARBA00022475"/>
    </source>
</evidence>
<proteinExistence type="inferred from homology"/>
<dbReference type="NCBIfam" id="TIGR01710">
    <property type="entry name" value="typeII_sec_gspG"/>
    <property type="match status" value="1"/>
</dbReference>
<keyword evidence="6" id="KW-0997">Cell inner membrane</keyword>
<comment type="subcellular location">
    <subcellularLocation>
        <location evidence="1">Cell inner membrane</location>
        <topology evidence="1">Single-pass membrane protein</topology>
    </subcellularLocation>
</comment>
<evidence type="ECO:0000256" key="1">
    <source>
        <dbReference type="ARBA" id="ARBA00004377"/>
    </source>
</evidence>
<organism evidence="12 13">
    <name type="scientific">Hyphobacterium lacteum</name>
    <dbReference type="NCBI Taxonomy" id="3116575"/>
    <lineage>
        <taxon>Bacteria</taxon>
        <taxon>Pseudomonadati</taxon>
        <taxon>Pseudomonadota</taxon>
        <taxon>Alphaproteobacteria</taxon>
        <taxon>Maricaulales</taxon>
        <taxon>Maricaulaceae</taxon>
        <taxon>Hyphobacterium</taxon>
    </lineage>
</organism>
<dbReference type="InterPro" id="IPR045584">
    <property type="entry name" value="Pilin-like"/>
</dbReference>
<feature type="domain" description="Type II secretion system protein GspG C-terminal" evidence="11">
    <location>
        <begin position="42"/>
        <end position="129"/>
    </location>
</feature>
<evidence type="ECO:0000256" key="3">
    <source>
        <dbReference type="ARBA" id="ARBA00020042"/>
    </source>
</evidence>
<gene>
    <name evidence="12" type="primary">gspG</name>
    <name evidence="12" type="ORF">V0U79_04230</name>
</gene>
<comment type="caution">
    <text evidence="12">The sequence shown here is derived from an EMBL/GenBank/DDBJ whole genome shotgun (WGS) entry which is preliminary data.</text>
</comment>
<evidence type="ECO:0000256" key="10">
    <source>
        <dbReference type="SAM" id="Phobius"/>
    </source>
</evidence>
<dbReference type="InterPro" id="IPR010054">
    <property type="entry name" value="Type2_sec_GspG"/>
</dbReference>
<dbReference type="Pfam" id="PF08334">
    <property type="entry name" value="T2SSG"/>
    <property type="match status" value="1"/>
</dbReference>
<dbReference type="RefSeq" id="WP_330198224.1">
    <property type="nucleotide sequence ID" value="NZ_JAZDRP010000002.1"/>
</dbReference>
<accession>A0ABU7LNU5</accession>
<dbReference type="Pfam" id="PF07963">
    <property type="entry name" value="N_methyl"/>
    <property type="match status" value="1"/>
</dbReference>
<evidence type="ECO:0000256" key="2">
    <source>
        <dbReference type="ARBA" id="ARBA00009984"/>
    </source>
</evidence>
<keyword evidence="5" id="KW-0488">Methylation</keyword>
<dbReference type="InterPro" id="IPR000983">
    <property type="entry name" value="Bac_GSPG_pilin"/>
</dbReference>
<evidence type="ECO:0000256" key="5">
    <source>
        <dbReference type="ARBA" id="ARBA00022481"/>
    </source>
</evidence>
<feature type="transmembrane region" description="Helical" evidence="10">
    <location>
        <begin position="20"/>
        <end position="39"/>
    </location>
</feature>
<protein>
    <recommendedName>
        <fullName evidence="3">Type II secretion system core protein G</fullName>
    </recommendedName>
</protein>
<keyword evidence="13" id="KW-1185">Reference proteome</keyword>
<dbReference type="EMBL" id="JAZDRP010000002">
    <property type="protein sequence ID" value="MEE2525562.1"/>
    <property type="molecule type" value="Genomic_DNA"/>
</dbReference>
<keyword evidence="8 10" id="KW-1133">Transmembrane helix</keyword>
<evidence type="ECO:0000259" key="11">
    <source>
        <dbReference type="Pfam" id="PF08334"/>
    </source>
</evidence>
<evidence type="ECO:0000256" key="6">
    <source>
        <dbReference type="ARBA" id="ARBA00022519"/>
    </source>
</evidence>
<keyword evidence="9 10" id="KW-0472">Membrane</keyword>
<dbReference type="InterPro" id="IPR012902">
    <property type="entry name" value="N_methyl_site"/>
</dbReference>
<evidence type="ECO:0000256" key="8">
    <source>
        <dbReference type="ARBA" id="ARBA00022989"/>
    </source>
</evidence>
<evidence type="ECO:0000313" key="13">
    <source>
        <dbReference type="Proteomes" id="UP001354971"/>
    </source>
</evidence>
<reference evidence="12 13" key="1">
    <citation type="submission" date="2024-01" db="EMBL/GenBank/DDBJ databases">
        <title>Hyphobacterium bacterium isolated from marine sediment.</title>
        <authorList>
            <person name="Zhao S."/>
        </authorList>
    </citation>
    <scope>NUCLEOTIDE SEQUENCE [LARGE SCALE GENOMIC DNA]</scope>
    <source>
        <strain evidence="13">HN65</strain>
    </source>
</reference>
<dbReference type="InterPro" id="IPR013545">
    <property type="entry name" value="T2SS_protein-GspG_C"/>
</dbReference>
<dbReference type="Gene3D" id="3.30.700.10">
    <property type="entry name" value="Glycoprotein, Type 4 Pilin"/>
    <property type="match status" value="1"/>
</dbReference>
<comment type="similarity">
    <text evidence="2">Belongs to the GSP G family.</text>
</comment>
<evidence type="ECO:0000256" key="7">
    <source>
        <dbReference type="ARBA" id="ARBA00022692"/>
    </source>
</evidence>
<dbReference type="SUPFAM" id="SSF54523">
    <property type="entry name" value="Pili subunits"/>
    <property type="match status" value="1"/>
</dbReference>
<keyword evidence="7 10" id="KW-0812">Transmembrane</keyword>
<keyword evidence="4" id="KW-1003">Cell membrane</keyword>